<comment type="caution">
    <text evidence="2">The sequence shown here is derived from an EMBL/GenBank/DDBJ whole genome shotgun (WGS) entry which is preliminary data.</text>
</comment>
<proteinExistence type="predicted"/>
<dbReference type="RefSeq" id="WP_199036225.1">
    <property type="nucleotide sequence ID" value="NZ_JAELXS010000003.1"/>
</dbReference>
<evidence type="ECO:0000256" key="1">
    <source>
        <dbReference type="SAM" id="Phobius"/>
    </source>
</evidence>
<keyword evidence="1" id="KW-1133">Transmembrane helix</keyword>
<keyword evidence="3" id="KW-1185">Reference proteome</keyword>
<organism evidence="2 3">
    <name type="scientific">Sphingomonas mollis</name>
    <dbReference type="NCBI Taxonomy" id="2795726"/>
    <lineage>
        <taxon>Bacteria</taxon>
        <taxon>Pseudomonadati</taxon>
        <taxon>Pseudomonadota</taxon>
        <taxon>Alphaproteobacteria</taxon>
        <taxon>Sphingomonadales</taxon>
        <taxon>Sphingomonadaceae</taxon>
        <taxon>Sphingomonas</taxon>
    </lineage>
</organism>
<feature type="transmembrane region" description="Helical" evidence="1">
    <location>
        <begin position="28"/>
        <end position="58"/>
    </location>
</feature>
<feature type="transmembrane region" description="Helical" evidence="1">
    <location>
        <begin position="5"/>
        <end position="22"/>
    </location>
</feature>
<evidence type="ECO:0000313" key="2">
    <source>
        <dbReference type="EMBL" id="MBJ6121378.1"/>
    </source>
</evidence>
<gene>
    <name evidence="2" type="ORF">JAO74_06195</name>
</gene>
<keyword evidence="1" id="KW-0812">Transmembrane</keyword>
<evidence type="ECO:0000313" key="3">
    <source>
        <dbReference type="Proteomes" id="UP000640426"/>
    </source>
</evidence>
<keyword evidence="1" id="KW-0472">Membrane</keyword>
<dbReference type="Proteomes" id="UP000640426">
    <property type="component" value="Unassembled WGS sequence"/>
</dbReference>
<reference evidence="3" key="1">
    <citation type="submission" date="2020-12" db="EMBL/GenBank/DDBJ databases">
        <title>Hymenobacter sp.</title>
        <authorList>
            <person name="Kim M.K."/>
        </authorList>
    </citation>
    <scope>NUCLEOTIDE SEQUENCE [LARGE SCALE GENOMIC DNA]</scope>
    <source>
        <strain evidence="3">BT553</strain>
    </source>
</reference>
<name>A0ABS0XMW5_9SPHN</name>
<accession>A0ABS0XMW5</accession>
<sequence>MALAVIKFAIIGLIIAGLIFRTKETVSLLAVGGFITLISTHPIIGFGLLGLIVLGFFIKKPKKVEQVAASPAPDPG</sequence>
<dbReference type="EMBL" id="JAELXS010000003">
    <property type="protein sequence ID" value="MBJ6121378.1"/>
    <property type="molecule type" value="Genomic_DNA"/>
</dbReference>
<protein>
    <submittedName>
        <fullName evidence="2">Uncharacterized protein</fullName>
    </submittedName>
</protein>